<dbReference type="EMBL" id="HBUE01313313">
    <property type="protein sequence ID" value="CAG6584411.1"/>
    <property type="molecule type" value="Transcribed_RNA"/>
</dbReference>
<dbReference type="AlphaFoldDB" id="A0A8D8K7A8"/>
<proteinExistence type="predicted"/>
<name>A0A8D8K7A8_CULPI</name>
<evidence type="ECO:0000313" key="3">
    <source>
        <dbReference type="EMBL" id="CAG6584411.1"/>
    </source>
</evidence>
<accession>A0A8D8K7A8</accession>
<sequence length="140" mass="14363">MNETAGISSNTSGNSVFVGFLTIAVFFFLLGGSESSSSSSRSLRSSSLWSESEPSSEEDGSSSFAPEASSISTLVCTGSNEAFSPESSTSAPSTAKTSALHVMYSTPIRSTETAHSSASTLISTLSSRSANSSLNFLSES</sequence>
<keyword evidence="2" id="KW-0812">Transmembrane</keyword>
<protein>
    <submittedName>
        <fullName evidence="3">(northern house mosquito) hypothetical protein</fullName>
    </submittedName>
</protein>
<feature type="compositionally biased region" description="Low complexity" evidence="1">
    <location>
        <begin position="33"/>
        <end position="53"/>
    </location>
</feature>
<evidence type="ECO:0000256" key="2">
    <source>
        <dbReference type="SAM" id="Phobius"/>
    </source>
</evidence>
<reference evidence="3" key="1">
    <citation type="submission" date="2021-05" db="EMBL/GenBank/DDBJ databases">
        <authorList>
            <person name="Alioto T."/>
            <person name="Alioto T."/>
            <person name="Gomez Garrido J."/>
        </authorList>
    </citation>
    <scope>NUCLEOTIDE SEQUENCE</scope>
</reference>
<evidence type="ECO:0000256" key="1">
    <source>
        <dbReference type="SAM" id="MobiDB-lite"/>
    </source>
</evidence>
<organism evidence="3">
    <name type="scientific">Culex pipiens</name>
    <name type="common">House mosquito</name>
    <dbReference type="NCBI Taxonomy" id="7175"/>
    <lineage>
        <taxon>Eukaryota</taxon>
        <taxon>Metazoa</taxon>
        <taxon>Ecdysozoa</taxon>
        <taxon>Arthropoda</taxon>
        <taxon>Hexapoda</taxon>
        <taxon>Insecta</taxon>
        <taxon>Pterygota</taxon>
        <taxon>Neoptera</taxon>
        <taxon>Endopterygota</taxon>
        <taxon>Diptera</taxon>
        <taxon>Nematocera</taxon>
        <taxon>Culicoidea</taxon>
        <taxon>Culicidae</taxon>
        <taxon>Culicinae</taxon>
        <taxon>Culicini</taxon>
        <taxon>Culex</taxon>
        <taxon>Culex</taxon>
    </lineage>
</organism>
<feature type="transmembrane region" description="Helical" evidence="2">
    <location>
        <begin position="12"/>
        <end position="31"/>
    </location>
</feature>
<feature type="region of interest" description="Disordered" evidence="1">
    <location>
        <begin position="33"/>
        <end position="68"/>
    </location>
</feature>
<keyword evidence="2" id="KW-0472">Membrane</keyword>
<keyword evidence="2" id="KW-1133">Transmembrane helix</keyword>
<dbReference type="EMBL" id="HBUE01207011">
    <property type="protein sequence ID" value="CAG6532539.1"/>
    <property type="molecule type" value="Transcribed_RNA"/>
</dbReference>